<keyword evidence="4 7" id="KW-1133">Transmembrane helix</keyword>
<comment type="similarity">
    <text evidence="2">Belongs to the prominin family.</text>
</comment>
<keyword evidence="9" id="KW-1185">Reference proteome</keyword>
<feature type="transmembrane region" description="Helical" evidence="7">
    <location>
        <begin position="69"/>
        <end position="96"/>
    </location>
</feature>
<evidence type="ECO:0000256" key="3">
    <source>
        <dbReference type="ARBA" id="ARBA00022692"/>
    </source>
</evidence>
<comment type="caution">
    <text evidence="8">The sequence shown here is derived from an EMBL/GenBank/DDBJ whole genome shotgun (WGS) entry which is preliminary data.</text>
</comment>
<protein>
    <submittedName>
        <fullName evidence="8">Prominin 1</fullName>
    </submittedName>
</protein>
<keyword evidence="6" id="KW-0325">Glycoprotein</keyword>
<evidence type="ECO:0000256" key="2">
    <source>
        <dbReference type="ARBA" id="ARBA00006058"/>
    </source>
</evidence>
<dbReference type="PANTHER" id="PTHR22730:SF1">
    <property type="entry name" value="PROMININ-LIKE PROTEIN"/>
    <property type="match status" value="1"/>
</dbReference>
<dbReference type="AlphaFoldDB" id="A0A8B6CUM6"/>
<dbReference type="Proteomes" id="UP000596742">
    <property type="component" value="Unassembled WGS sequence"/>
</dbReference>
<dbReference type="OrthoDB" id="6229420at2759"/>
<name>A0A8B6CUM6_MYTGA</name>
<evidence type="ECO:0000256" key="6">
    <source>
        <dbReference type="ARBA" id="ARBA00023180"/>
    </source>
</evidence>
<dbReference type="PANTHER" id="PTHR22730">
    <property type="entry name" value="PROMININ PROM PROTEIN"/>
    <property type="match status" value="1"/>
</dbReference>
<evidence type="ECO:0000256" key="4">
    <source>
        <dbReference type="ARBA" id="ARBA00022989"/>
    </source>
</evidence>
<evidence type="ECO:0000313" key="8">
    <source>
        <dbReference type="EMBL" id="VDI09443.1"/>
    </source>
</evidence>
<evidence type="ECO:0000256" key="7">
    <source>
        <dbReference type="SAM" id="Phobius"/>
    </source>
</evidence>
<evidence type="ECO:0000256" key="5">
    <source>
        <dbReference type="ARBA" id="ARBA00023136"/>
    </source>
</evidence>
<dbReference type="Pfam" id="PF05478">
    <property type="entry name" value="Prominin"/>
    <property type="match status" value="1"/>
</dbReference>
<comment type="subcellular location">
    <subcellularLocation>
        <location evidence="1">Membrane</location>
        <topology evidence="1">Multi-pass membrane protein</topology>
    </subcellularLocation>
</comment>
<sequence length="118" mass="13064">MYGNVAYGNGTISWADIPSGFSYKTVNNYDPGGLEGLYKMARGFINMIQPDPFPYGKSLLNLHLHQQHILYLVINASMGFGICFGIGLLFIIIFPICGCCFCCCRCCGNCRPDMKEVT</sequence>
<accession>A0A8B6CUM6</accession>
<reference evidence="8" key="1">
    <citation type="submission" date="2018-11" db="EMBL/GenBank/DDBJ databases">
        <authorList>
            <person name="Alioto T."/>
            <person name="Alioto T."/>
        </authorList>
    </citation>
    <scope>NUCLEOTIDE SEQUENCE</scope>
</reference>
<keyword evidence="5 7" id="KW-0472">Membrane</keyword>
<dbReference type="GO" id="GO:0016020">
    <property type="term" value="C:membrane"/>
    <property type="evidence" value="ECO:0007669"/>
    <property type="project" value="UniProtKB-SubCell"/>
</dbReference>
<dbReference type="EMBL" id="UYJE01002287">
    <property type="protein sequence ID" value="VDI09443.1"/>
    <property type="molecule type" value="Genomic_DNA"/>
</dbReference>
<proteinExistence type="inferred from homology"/>
<keyword evidence="3 7" id="KW-0812">Transmembrane</keyword>
<organism evidence="8 9">
    <name type="scientific">Mytilus galloprovincialis</name>
    <name type="common">Mediterranean mussel</name>
    <dbReference type="NCBI Taxonomy" id="29158"/>
    <lineage>
        <taxon>Eukaryota</taxon>
        <taxon>Metazoa</taxon>
        <taxon>Spiralia</taxon>
        <taxon>Lophotrochozoa</taxon>
        <taxon>Mollusca</taxon>
        <taxon>Bivalvia</taxon>
        <taxon>Autobranchia</taxon>
        <taxon>Pteriomorphia</taxon>
        <taxon>Mytilida</taxon>
        <taxon>Mytiloidea</taxon>
        <taxon>Mytilidae</taxon>
        <taxon>Mytilinae</taxon>
        <taxon>Mytilus</taxon>
    </lineage>
</organism>
<evidence type="ECO:0000313" key="9">
    <source>
        <dbReference type="Proteomes" id="UP000596742"/>
    </source>
</evidence>
<gene>
    <name evidence="8" type="ORF">MGAL_10B068868</name>
</gene>
<evidence type="ECO:0000256" key="1">
    <source>
        <dbReference type="ARBA" id="ARBA00004141"/>
    </source>
</evidence>
<dbReference type="InterPro" id="IPR008795">
    <property type="entry name" value="Prominin"/>
</dbReference>